<evidence type="ECO:0000256" key="5">
    <source>
        <dbReference type="ARBA" id="ARBA00022801"/>
    </source>
</evidence>
<dbReference type="InterPro" id="IPR018200">
    <property type="entry name" value="USP_CS"/>
</dbReference>
<evidence type="ECO:0000256" key="4">
    <source>
        <dbReference type="ARBA" id="ARBA00022670"/>
    </source>
</evidence>
<keyword evidence="5" id="KW-0378">Hydrolase</keyword>
<feature type="compositionally biased region" description="Basic and acidic residues" evidence="6">
    <location>
        <begin position="55"/>
        <end position="72"/>
    </location>
</feature>
<feature type="compositionally biased region" description="Pro residues" evidence="6">
    <location>
        <begin position="833"/>
        <end position="843"/>
    </location>
</feature>
<dbReference type="InParanoid" id="A0A409W7B0"/>
<dbReference type="SUPFAM" id="SSF54001">
    <property type="entry name" value="Cysteine proteinases"/>
    <property type="match status" value="1"/>
</dbReference>
<name>A0A409W7B0_9AGAR</name>
<keyword evidence="7" id="KW-1133">Transmembrane helix</keyword>
<dbReference type="InterPro" id="IPR001394">
    <property type="entry name" value="Peptidase_C19_UCH"/>
</dbReference>
<protein>
    <recommendedName>
        <fullName evidence="3">ubiquitinyl hydrolase 1</fullName>
        <ecNumber evidence="3">3.4.19.12</ecNumber>
    </recommendedName>
</protein>
<reference evidence="10 11" key="1">
    <citation type="journal article" date="2018" name="Evol. Lett.">
        <title>Horizontal gene cluster transfer increased hallucinogenic mushroom diversity.</title>
        <authorList>
            <person name="Reynolds H.T."/>
            <person name="Vijayakumar V."/>
            <person name="Gluck-Thaler E."/>
            <person name="Korotkin H.B."/>
            <person name="Matheny P.B."/>
            <person name="Slot J.C."/>
        </authorList>
    </citation>
    <scope>NUCLEOTIDE SEQUENCE [LARGE SCALE GENOMIC DNA]</scope>
    <source>
        <strain evidence="10 11">2629</strain>
    </source>
</reference>
<organism evidence="10 11">
    <name type="scientific">Panaeolus cyanescens</name>
    <dbReference type="NCBI Taxonomy" id="181874"/>
    <lineage>
        <taxon>Eukaryota</taxon>
        <taxon>Fungi</taxon>
        <taxon>Dikarya</taxon>
        <taxon>Basidiomycota</taxon>
        <taxon>Agaricomycotina</taxon>
        <taxon>Agaricomycetes</taxon>
        <taxon>Agaricomycetidae</taxon>
        <taxon>Agaricales</taxon>
        <taxon>Agaricineae</taxon>
        <taxon>Galeropsidaceae</taxon>
        <taxon>Panaeolus</taxon>
    </lineage>
</organism>
<feature type="compositionally biased region" description="Polar residues" evidence="6">
    <location>
        <begin position="1245"/>
        <end position="1256"/>
    </location>
</feature>
<feature type="compositionally biased region" description="Basic and acidic residues" evidence="6">
    <location>
        <begin position="1121"/>
        <end position="1137"/>
    </location>
</feature>
<feature type="region of interest" description="Disordered" evidence="6">
    <location>
        <begin position="413"/>
        <end position="460"/>
    </location>
</feature>
<dbReference type="InterPro" id="IPR038765">
    <property type="entry name" value="Papain-like_cys_pep_sf"/>
</dbReference>
<keyword evidence="7" id="KW-0472">Membrane</keyword>
<feature type="domain" description="MOSC" evidence="9">
    <location>
        <begin position="239"/>
        <end position="352"/>
    </location>
</feature>
<feature type="compositionally biased region" description="Low complexity" evidence="6">
    <location>
        <begin position="1056"/>
        <end position="1068"/>
    </location>
</feature>
<feature type="compositionally biased region" description="Pro residues" evidence="6">
    <location>
        <begin position="932"/>
        <end position="949"/>
    </location>
</feature>
<evidence type="ECO:0000256" key="6">
    <source>
        <dbReference type="SAM" id="MobiDB-lite"/>
    </source>
</evidence>
<dbReference type="SUPFAM" id="SSF141673">
    <property type="entry name" value="MOSC N-terminal domain-like"/>
    <property type="match status" value="1"/>
</dbReference>
<dbReference type="InterPro" id="IPR028889">
    <property type="entry name" value="USP"/>
</dbReference>
<evidence type="ECO:0000313" key="10">
    <source>
        <dbReference type="EMBL" id="PPQ74417.1"/>
    </source>
</evidence>
<dbReference type="GO" id="GO:0030151">
    <property type="term" value="F:molybdenum ion binding"/>
    <property type="evidence" value="ECO:0007669"/>
    <property type="project" value="InterPro"/>
</dbReference>
<dbReference type="PROSITE" id="PS00972">
    <property type="entry name" value="USP_1"/>
    <property type="match status" value="1"/>
</dbReference>
<feature type="compositionally biased region" description="Polar residues" evidence="6">
    <location>
        <begin position="887"/>
        <end position="900"/>
    </location>
</feature>
<dbReference type="GO" id="GO:0004843">
    <property type="term" value="F:cysteine-type deubiquitinase activity"/>
    <property type="evidence" value="ECO:0007669"/>
    <property type="project" value="UniProtKB-EC"/>
</dbReference>
<feature type="compositionally biased region" description="Basic and acidic residues" evidence="6">
    <location>
        <begin position="1203"/>
        <end position="1217"/>
    </location>
</feature>
<evidence type="ECO:0000313" key="11">
    <source>
        <dbReference type="Proteomes" id="UP000284842"/>
    </source>
</evidence>
<dbReference type="PROSITE" id="PS50235">
    <property type="entry name" value="USP_3"/>
    <property type="match status" value="1"/>
</dbReference>
<feature type="region of interest" description="Disordered" evidence="6">
    <location>
        <begin position="800"/>
        <end position="1288"/>
    </location>
</feature>
<feature type="compositionally biased region" description="Basic and acidic residues" evidence="6">
    <location>
        <begin position="961"/>
        <end position="979"/>
    </location>
</feature>
<dbReference type="EC" id="3.4.19.12" evidence="3"/>
<dbReference type="Pfam" id="PF03476">
    <property type="entry name" value="MOSC_N"/>
    <property type="match status" value="1"/>
</dbReference>
<dbReference type="PANTHER" id="PTHR24006:SF733">
    <property type="entry name" value="RE52890P"/>
    <property type="match status" value="1"/>
</dbReference>
<feature type="compositionally biased region" description="Basic and acidic residues" evidence="6">
    <location>
        <begin position="902"/>
        <end position="912"/>
    </location>
</feature>
<feature type="domain" description="USP" evidence="8">
    <location>
        <begin position="380"/>
        <end position="770"/>
    </location>
</feature>
<dbReference type="Pfam" id="PF03473">
    <property type="entry name" value="MOSC"/>
    <property type="match status" value="1"/>
</dbReference>
<dbReference type="InterPro" id="IPR050164">
    <property type="entry name" value="Peptidase_C19"/>
</dbReference>
<feature type="compositionally biased region" description="Low complexity" evidence="6">
    <location>
        <begin position="413"/>
        <end position="429"/>
    </location>
</feature>
<dbReference type="GO" id="GO:0030170">
    <property type="term" value="F:pyridoxal phosphate binding"/>
    <property type="evidence" value="ECO:0007669"/>
    <property type="project" value="InterPro"/>
</dbReference>
<dbReference type="STRING" id="181874.A0A409W7B0"/>
<dbReference type="GO" id="GO:0005634">
    <property type="term" value="C:nucleus"/>
    <property type="evidence" value="ECO:0007669"/>
    <property type="project" value="TreeGrafter"/>
</dbReference>
<evidence type="ECO:0000256" key="3">
    <source>
        <dbReference type="ARBA" id="ARBA00012759"/>
    </source>
</evidence>
<comment type="caution">
    <text evidence="10">The sequence shown here is derived from an EMBL/GenBank/DDBJ whole genome shotgun (WGS) entry which is preliminary data.</text>
</comment>
<feature type="compositionally biased region" description="Polar residues" evidence="6">
    <location>
        <begin position="1034"/>
        <end position="1047"/>
    </location>
</feature>
<evidence type="ECO:0000256" key="2">
    <source>
        <dbReference type="ARBA" id="ARBA00009085"/>
    </source>
</evidence>
<dbReference type="InterPro" id="IPR005302">
    <property type="entry name" value="MoCF_Sase_C"/>
</dbReference>
<sequence length="1288" mass="140961">MEGLLQFELSKAIASWNGRLEKCRCSHTCIAVILAVGILSLCWFYFLPTGRVKRQGTDSDKARMDTSSRLDNSRGGNDTTTREESDVVVSKILIHPIKSCKGISVEKARYTPVGLENDRLWCVIDAKNVQVLTAREVPKVRQRKASNYFDPTDDDALMQMVRIETSFVGEGDLKISFPDDSGCESFVVPRTPSEEVLKSWTILPKITLWPTHPPVDGYICGSTDSSSASASDILSRYFGFPVHLVFKGPDARRIDPTTAFPNLEAYAKFQDMYPLLILSEESTDEIEQEMQQHVGKQGIDDEWKNRKIAIERFRPNIVVKGGGPFAEDKWEEISIGSETSPTMTLVSKCTRCLRAQEEAAKKSAVAAPVLPPSSADAKKFGFENFGNTCYANSVLQALYFCTPFRDLLLQEQDLSSSSTTDPSSQAPTAKQPLPPAKKRTDLKHPETAPAQSSLHPIPPSPPTLFSALRSLYLNISTNPAEKGTVAPKAFIDKLKELNEAFRNTQHQDAHEFLNFLLNRIVEEIEEEKKQESQQSPSVDDSNVNPDDLSNSIATLGSKIPATSASSTSGRHLSHATLVHKLFEGVLTSETRCLTCETVSSRDESFLDLSIDIEQNSSLTACLRQFSASEMLCQKNKFFCDSCCDLQEAEKRMKIKKLPNVLALHLKRFKYQEDVGRYIKLTYRVAFPFQLRLFNTVDELDEPDRLYDLFAIVVHIGSGPNTGHYISIIKTSGSWLVFDDDNVYPIVEKDIPKYFGDSNSGSAYVLYYQVVNIDLASLGLRAVESPEPTVHTVLSLKREQFTPRQTLSPTLPPGLNPATTPTVDAPPLAHEAIPPVPTFPPPISPQNSTDSTSISINTDVERPPPQSPSPSNHTPGLPGWMRLKRAPSVTTHTGVGTNANGAESRKSLVEKSPKLGSMTPSWLNGEKKNAESPLPPLPPFATSAAPPPSPSLQTIPQVNEPEPPKDKGDKKDEKKEDKSKGWFGIRRSLRMSDKHVRLDNTTAEIPHSPRLQRGPSENGVMLSQEGGLRPDISQARANTTSPLYSLNKSAHLDETNSAGSASSSPSSSSVLANGHNSTSSAGPSRPSTSPSTMSSARHYDTSSPPPVPSRKYSLATLAGGSDRARGSFEKKKSVDLKSKMGASSIPMPEFAPSPISNSHDLPSSPRLGPNASDNVHGRRPLPATPRQKGFRDRGNISDGTVFAEPEHSHDLAEDRDVLPEPSSLNHAHLYPLRSTTLPPESIGASPGNNVSSDSGNIVLSLPTPATPGAKHAKRKLSLTAWVPRRDKDK</sequence>
<dbReference type="Pfam" id="PF00443">
    <property type="entry name" value="UCH"/>
    <property type="match status" value="1"/>
</dbReference>
<dbReference type="GO" id="GO:0006508">
    <property type="term" value="P:proteolysis"/>
    <property type="evidence" value="ECO:0007669"/>
    <property type="project" value="UniProtKB-KW"/>
</dbReference>
<keyword evidence="11" id="KW-1185">Reference proteome</keyword>
<dbReference type="OrthoDB" id="27652at2759"/>
<dbReference type="CDD" id="cd02663">
    <property type="entry name" value="Peptidase_C19G"/>
    <property type="match status" value="1"/>
</dbReference>
<feature type="transmembrane region" description="Helical" evidence="7">
    <location>
        <begin position="29"/>
        <end position="47"/>
    </location>
</feature>
<dbReference type="EMBL" id="NHTK01005754">
    <property type="protein sequence ID" value="PPQ74417.1"/>
    <property type="molecule type" value="Genomic_DNA"/>
</dbReference>
<dbReference type="Gene3D" id="3.90.70.10">
    <property type="entry name" value="Cysteine proteinases"/>
    <property type="match status" value="1"/>
</dbReference>
<keyword evidence="4" id="KW-0645">Protease</keyword>
<feature type="region of interest" description="Disordered" evidence="6">
    <location>
        <begin position="526"/>
        <end position="550"/>
    </location>
</feature>
<accession>A0A409W7B0</accession>
<evidence type="ECO:0000256" key="1">
    <source>
        <dbReference type="ARBA" id="ARBA00000707"/>
    </source>
</evidence>
<evidence type="ECO:0000259" key="8">
    <source>
        <dbReference type="PROSITE" id="PS50235"/>
    </source>
</evidence>
<comment type="catalytic activity">
    <reaction evidence="1">
        <text>Thiol-dependent hydrolysis of ester, thioester, amide, peptide and isopeptide bonds formed by the C-terminal Gly of ubiquitin (a 76-residue protein attached to proteins as an intracellular targeting signal).</text>
        <dbReference type="EC" id="3.4.19.12"/>
    </reaction>
</comment>
<dbReference type="PANTHER" id="PTHR24006">
    <property type="entry name" value="UBIQUITIN CARBOXYL-TERMINAL HYDROLASE"/>
    <property type="match status" value="1"/>
</dbReference>
<dbReference type="PROSITE" id="PS51340">
    <property type="entry name" value="MOSC"/>
    <property type="match status" value="1"/>
</dbReference>
<feature type="region of interest" description="Disordered" evidence="6">
    <location>
        <begin position="54"/>
        <end position="83"/>
    </location>
</feature>
<dbReference type="InterPro" id="IPR005303">
    <property type="entry name" value="MOCOS_middle"/>
</dbReference>
<feature type="compositionally biased region" description="Polar residues" evidence="6">
    <location>
        <begin position="536"/>
        <end position="550"/>
    </location>
</feature>
<feature type="compositionally biased region" description="Low complexity" evidence="6">
    <location>
        <begin position="844"/>
        <end position="857"/>
    </location>
</feature>
<dbReference type="GO" id="GO:0016579">
    <property type="term" value="P:protein deubiquitination"/>
    <property type="evidence" value="ECO:0007669"/>
    <property type="project" value="InterPro"/>
</dbReference>
<dbReference type="GO" id="GO:0005829">
    <property type="term" value="C:cytosol"/>
    <property type="evidence" value="ECO:0007669"/>
    <property type="project" value="TreeGrafter"/>
</dbReference>
<evidence type="ECO:0000259" key="9">
    <source>
        <dbReference type="PROSITE" id="PS51340"/>
    </source>
</evidence>
<feature type="compositionally biased region" description="Low complexity" evidence="6">
    <location>
        <begin position="1076"/>
        <end position="1094"/>
    </location>
</feature>
<dbReference type="PROSITE" id="PS00973">
    <property type="entry name" value="USP_2"/>
    <property type="match status" value="1"/>
</dbReference>
<gene>
    <name evidence="10" type="ORF">CVT24_001046</name>
</gene>
<proteinExistence type="inferred from homology"/>
<evidence type="ECO:0000256" key="7">
    <source>
        <dbReference type="SAM" id="Phobius"/>
    </source>
</evidence>
<dbReference type="Proteomes" id="UP000284842">
    <property type="component" value="Unassembled WGS sequence"/>
</dbReference>
<keyword evidence="7" id="KW-0812">Transmembrane</keyword>
<comment type="similarity">
    <text evidence="2">Belongs to the peptidase C19 family.</text>
</comment>